<feature type="domain" description="GH18" evidence="3">
    <location>
        <begin position="1"/>
        <end position="67"/>
    </location>
</feature>
<dbReference type="Pfam" id="PF01607">
    <property type="entry name" value="CBM_14"/>
    <property type="match status" value="2"/>
</dbReference>
<dbReference type="InterPro" id="IPR002557">
    <property type="entry name" value="Chitin-bd_dom"/>
</dbReference>
<evidence type="ECO:0000259" key="2">
    <source>
        <dbReference type="PROSITE" id="PS50940"/>
    </source>
</evidence>
<dbReference type="InterPro" id="IPR017853">
    <property type="entry name" value="GH"/>
</dbReference>
<dbReference type="Proteomes" id="UP000694941">
    <property type="component" value="Unplaced"/>
</dbReference>
<evidence type="ECO:0000256" key="1">
    <source>
        <dbReference type="SAM" id="MobiDB-lite"/>
    </source>
</evidence>
<dbReference type="GeneID" id="106463914"/>
<dbReference type="Gene3D" id="3.10.50.10">
    <property type="match status" value="1"/>
</dbReference>
<proteinExistence type="predicted"/>
<feature type="compositionally biased region" description="Basic and acidic residues" evidence="1">
    <location>
        <begin position="96"/>
        <end position="111"/>
    </location>
</feature>
<feature type="compositionally biased region" description="Low complexity" evidence="1">
    <location>
        <begin position="321"/>
        <end position="337"/>
    </location>
</feature>
<feature type="compositionally biased region" description="Low complexity" evidence="1">
    <location>
        <begin position="674"/>
        <end position="716"/>
    </location>
</feature>
<name>A0ABM1BCW3_LIMPO</name>
<feature type="region of interest" description="Disordered" evidence="1">
    <location>
        <begin position="422"/>
        <end position="446"/>
    </location>
</feature>
<feature type="compositionally biased region" description="Low complexity" evidence="1">
    <location>
        <begin position="595"/>
        <end position="618"/>
    </location>
</feature>
<feature type="compositionally biased region" description="Polar residues" evidence="1">
    <location>
        <begin position="659"/>
        <end position="673"/>
    </location>
</feature>
<keyword evidence="4" id="KW-1185">Reference proteome</keyword>
<feature type="region of interest" description="Disordered" evidence="1">
    <location>
        <begin position="311"/>
        <end position="342"/>
    </location>
</feature>
<feature type="region of interest" description="Disordered" evidence="1">
    <location>
        <begin position="210"/>
        <end position="234"/>
    </location>
</feature>
<dbReference type="Pfam" id="PF00704">
    <property type="entry name" value="Glyco_hydro_18"/>
    <property type="match status" value="1"/>
</dbReference>
<feature type="compositionally biased region" description="Polar residues" evidence="1">
    <location>
        <begin position="210"/>
        <end position="228"/>
    </location>
</feature>
<gene>
    <name evidence="5" type="primary">LOC106463914</name>
</gene>
<dbReference type="InterPro" id="IPR036508">
    <property type="entry name" value="Chitin-bd_dom_sf"/>
</dbReference>
<dbReference type="PROSITE" id="PS51910">
    <property type="entry name" value="GH18_2"/>
    <property type="match status" value="1"/>
</dbReference>
<dbReference type="SUPFAM" id="SSF57625">
    <property type="entry name" value="Invertebrate chitin-binding proteins"/>
    <property type="match status" value="2"/>
</dbReference>
<dbReference type="PROSITE" id="PS50940">
    <property type="entry name" value="CHIT_BIND_II"/>
    <property type="match status" value="2"/>
</dbReference>
<evidence type="ECO:0000313" key="4">
    <source>
        <dbReference type="Proteomes" id="UP000694941"/>
    </source>
</evidence>
<dbReference type="InterPro" id="IPR050314">
    <property type="entry name" value="Glycosyl_Hydrlase_18"/>
</dbReference>
<dbReference type="SMART" id="SM00494">
    <property type="entry name" value="ChtBD2"/>
    <property type="match status" value="2"/>
</dbReference>
<organism evidence="4 5">
    <name type="scientific">Limulus polyphemus</name>
    <name type="common">Atlantic horseshoe crab</name>
    <dbReference type="NCBI Taxonomy" id="6850"/>
    <lineage>
        <taxon>Eukaryota</taxon>
        <taxon>Metazoa</taxon>
        <taxon>Ecdysozoa</taxon>
        <taxon>Arthropoda</taxon>
        <taxon>Chelicerata</taxon>
        <taxon>Merostomata</taxon>
        <taxon>Xiphosura</taxon>
        <taxon>Limulidae</taxon>
        <taxon>Limulus</taxon>
    </lineage>
</organism>
<feature type="region of interest" description="Disordered" evidence="1">
    <location>
        <begin position="80"/>
        <end position="139"/>
    </location>
</feature>
<dbReference type="Gene3D" id="2.170.140.10">
    <property type="entry name" value="Chitin binding domain"/>
    <property type="match status" value="2"/>
</dbReference>
<feature type="domain" description="Chitin-binding type-2" evidence="2">
    <location>
        <begin position="746"/>
        <end position="806"/>
    </location>
</feature>
<protein>
    <submittedName>
        <fullName evidence="5">Mucin-5AC-like</fullName>
    </submittedName>
</protein>
<sequence>MGPYAFKGDQWLNFDDAEMIIQKAKFILKRGLGGAMVWTLDNDDFRGICGVEQNPLVNALRKTLFSNSIESSSKKIFAREENGGDDQVYRPPIADNEERPNRPNIQRHEVIQPHPTTESPKLRNPISTPTPPPTTDPVTPFTCTDEGFYSNKQDCRKYFWCLDSGPAELGIVPHAFTCPSGLYFSSKMEACDYPENVVCDSHPVSPVLSTPISVGQTTPQPVITTTEPPRNVENEDGNTLNNFQPGKTNSRNLADLLRLLQSIGGVDRLQNILGSESTKKVTTNNLSRKQTQQSINHQVLPEYITTQKPDRTEVTTEQFRPSITEPPTTSTTPSSTTYAPLRYQRTFSPPLYRPAILEEQHKTAYQPVDQLNNQVPRRLQYEALENSDKVFKYAEPKQQKQQNIDSNYHVNKKADLSAVYHTSARTPESEVRELPSTQAASSEKGNQSLVSDPFIYQTSFYDEDLTITEIPVLSTQGPKEESKFYLVPVRIKDGKVVRIRGQTGQGRRTRIRVRSRPIAIRTQELDNLSEDALHKRRLEVRRRPVFANNYEDAGSMGIMRLADEQKLIKETENERDYEYVAVPRNRQGRARNKPPKTTTVRITTTTTTDEPTTTTTQPPTTPRQYFRRYRLPIYQPPLQERQKHEDPSNTLDITPLDVEQTSSRLSSINRTYLRTTISPPSQSTSTTSTTTTTTPRPSTRSITTTSTTIATTTKTSRPIKRRRTTTTTTTTTPELVGPSVIANGEDIECLQRGLFRHPHDCGRFVVCAPSDTEGYFRSFVHKCPADRIFMEEIGRCTFGDKDNCQAVK</sequence>
<dbReference type="PANTHER" id="PTHR11177:SF317">
    <property type="entry name" value="CHITINASE 12-RELATED"/>
    <property type="match status" value="1"/>
</dbReference>
<dbReference type="InterPro" id="IPR001223">
    <property type="entry name" value="Glyco_hydro18_cat"/>
</dbReference>
<dbReference type="PANTHER" id="PTHR11177">
    <property type="entry name" value="CHITINASE"/>
    <property type="match status" value="1"/>
</dbReference>
<feature type="compositionally biased region" description="Polar residues" evidence="1">
    <location>
        <begin position="435"/>
        <end position="446"/>
    </location>
</feature>
<dbReference type="InterPro" id="IPR029070">
    <property type="entry name" value="Chitinase_insertion_sf"/>
</dbReference>
<evidence type="ECO:0000313" key="5">
    <source>
        <dbReference type="RefSeq" id="XP_013779449.1"/>
    </source>
</evidence>
<feature type="region of interest" description="Disordered" evidence="1">
    <location>
        <begin position="588"/>
        <end position="737"/>
    </location>
</feature>
<reference evidence="5" key="1">
    <citation type="submission" date="2025-08" db="UniProtKB">
        <authorList>
            <consortium name="RefSeq"/>
        </authorList>
    </citation>
    <scope>IDENTIFICATION</scope>
    <source>
        <tissue evidence="5">Muscle</tissue>
    </source>
</reference>
<dbReference type="SUPFAM" id="SSF51445">
    <property type="entry name" value="(Trans)glycosidases"/>
    <property type="match status" value="1"/>
</dbReference>
<accession>A0ABM1BCW3</accession>
<feature type="domain" description="Chitin-binding type-2" evidence="2">
    <location>
        <begin position="140"/>
        <end position="201"/>
    </location>
</feature>
<dbReference type="Gene3D" id="3.20.20.80">
    <property type="entry name" value="Glycosidases"/>
    <property type="match status" value="1"/>
</dbReference>
<evidence type="ECO:0000259" key="3">
    <source>
        <dbReference type="PROSITE" id="PS51910"/>
    </source>
</evidence>
<dbReference type="RefSeq" id="XP_013779449.1">
    <property type="nucleotide sequence ID" value="XM_013923995.2"/>
</dbReference>